<feature type="region of interest" description="Disordered" evidence="1">
    <location>
        <begin position="1"/>
        <end position="187"/>
    </location>
</feature>
<proteinExistence type="predicted"/>
<protein>
    <submittedName>
        <fullName evidence="2">Uncharacterized protein</fullName>
    </submittedName>
</protein>
<dbReference type="EMBL" id="JAOAOG010000257">
    <property type="protein sequence ID" value="KAJ6235590.1"/>
    <property type="molecule type" value="Genomic_DNA"/>
</dbReference>
<feature type="compositionally biased region" description="Basic and acidic residues" evidence="1">
    <location>
        <begin position="93"/>
        <end position="106"/>
    </location>
</feature>
<evidence type="ECO:0000256" key="1">
    <source>
        <dbReference type="SAM" id="MobiDB-lite"/>
    </source>
</evidence>
<gene>
    <name evidence="2" type="ORF">M0813_03737</name>
</gene>
<feature type="compositionally biased region" description="Basic residues" evidence="1">
    <location>
        <begin position="28"/>
        <end position="49"/>
    </location>
</feature>
<feature type="compositionally biased region" description="Low complexity" evidence="1">
    <location>
        <begin position="136"/>
        <end position="150"/>
    </location>
</feature>
<comment type="caution">
    <text evidence="2">The sequence shown here is derived from an EMBL/GenBank/DDBJ whole genome shotgun (WGS) entry which is preliminary data.</text>
</comment>
<feature type="compositionally biased region" description="Basic residues" evidence="1">
    <location>
        <begin position="116"/>
        <end position="127"/>
    </location>
</feature>
<dbReference type="Proteomes" id="UP001150062">
    <property type="component" value="Unassembled WGS sequence"/>
</dbReference>
<organism evidence="2 3">
    <name type="scientific">Anaeramoeba flamelloides</name>
    <dbReference type="NCBI Taxonomy" id="1746091"/>
    <lineage>
        <taxon>Eukaryota</taxon>
        <taxon>Metamonada</taxon>
        <taxon>Anaeramoebidae</taxon>
        <taxon>Anaeramoeba</taxon>
    </lineage>
</organism>
<keyword evidence="3" id="KW-1185">Reference proteome</keyword>
<feature type="compositionally biased region" description="Polar residues" evidence="1">
    <location>
        <begin position="50"/>
        <end position="71"/>
    </location>
</feature>
<name>A0ABQ8XTB1_9EUKA</name>
<evidence type="ECO:0000313" key="3">
    <source>
        <dbReference type="Proteomes" id="UP001150062"/>
    </source>
</evidence>
<sequence>MSKINDEMFLTDKNNSHENTFFDGPNILKKKPKKQKSSKQKKHKKKTKKNTQPFFGQTDNFDPFFQFSNEEPTQESEILFGQFETSDFDQDEKENKKEKEKDRFSKIFDNFSNYSTKKKKKKKHSKRDGRTTVRVNNTENQKETNNQQNQIFSKRSIPIPVTQKFNISESGSGSSSGYGSGSGSEDETALQNNFALTFIQPHKYIESMQTEMERELSKSFNVPLKRVPSWRI</sequence>
<accession>A0ABQ8XTB1</accession>
<evidence type="ECO:0000313" key="2">
    <source>
        <dbReference type="EMBL" id="KAJ6235590.1"/>
    </source>
</evidence>
<reference evidence="2" key="1">
    <citation type="submission" date="2022-08" db="EMBL/GenBank/DDBJ databases">
        <title>Novel sulfate-reducing endosymbionts in the free-living metamonad Anaeramoeba.</title>
        <authorList>
            <person name="Jerlstrom-Hultqvist J."/>
            <person name="Cepicka I."/>
            <person name="Gallot-Lavallee L."/>
            <person name="Salas-Leiva D."/>
            <person name="Curtis B.A."/>
            <person name="Zahonova K."/>
            <person name="Pipaliya S."/>
            <person name="Dacks J."/>
            <person name="Roger A.J."/>
        </authorList>
    </citation>
    <scope>NUCLEOTIDE SEQUENCE</scope>
    <source>
        <strain evidence="2">Schooner1</strain>
    </source>
</reference>